<comment type="pathway">
    <text evidence="7">Carbohydrate biosynthesis; dTDP-L-rhamnose biosynthesis.</text>
</comment>
<dbReference type="NCBIfam" id="TIGR01221">
    <property type="entry name" value="rmlC"/>
    <property type="match status" value="1"/>
</dbReference>
<evidence type="ECO:0000256" key="1">
    <source>
        <dbReference type="ARBA" id="ARBA00001298"/>
    </source>
</evidence>
<dbReference type="AlphaFoldDB" id="A0A5M6ZDV8"/>
<comment type="function">
    <text evidence="2 7">Catalyzes the epimerization of the C3' and C5'positions of dTDP-6-deoxy-D-xylo-4-hexulose, forming dTDP-6-deoxy-L-lyxo-4-hexulose.</text>
</comment>
<proteinExistence type="inferred from homology"/>
<gene>
    <name evidence="8" type="primary">rfbC</name>
    <name evidence="8" type="ORF">F1654_11355</name>
</gene>
<comment type="caution">
    <text evidence="8">The sequence shown here is derived from an EMBL/GenBank/DDBJ whole genome shotgun (WGS) entry which is preliminary data.</text>
</comment>
<comment type="subunit">
    <text evidence="7">Homodimer.</text>
</comment>
<dbReference type="RefSeq" id="WP_150023660.1">
    <property type="nucleotide sequence ID" value="NZ_VWOJ01000003.1"/>
</dbReference>
<dbReference type="InterPro" id="IPR011051">
    <property type="entry name" value="RmlC_Cupin_sf"/>
</dbReference>
<comment type="catalytic activity">
    <reaction evidence="1 7">
        <text>dTDP-4-dehydro-6-deoxy-alpha-D-glucose = dTDP-4-dehydro-beta-L-rhamnose</text>
        <dbReference type="Rhea" id="RHEA:16969"/>
        <dbReference type="ChEBI" id="CHEBI:57649"/>
        <dbReference type="ChEBI" id="CHEBI:62830"/>
        <dbReference type="EC" id="5.1.3.13"/>
    </reaction>
</comment>
<keyword evidence="7 8" id="KW-0413">Isomerase</keyword>
<feature type="active site" description="Proton donor" evidence="5">
    <location>
        <position position="132"/>
    </location>
</feature>
<dbReference type="EC" id="5.1.3.13" evidence="3 7"/>
<dbReference type="GO" id="GO:0000271">
    <property type="term" value="P:polysaccharide biosynthetic process"/>
    <property type="evidence" value="ECO:0007669"/>
    <property type="project" value="TreeGrafter"/>
</dbReference>
<evidence type="ECO:0000313" key="8">
    <source>
        <dbReference type="EMBL" id="KAA5802410.1"/>
    </source>
</evidence>
<protein>
    <recommendedName>
        <fullName evidence="4 7">dTDP-4-dehydrorhamnose 3,5-epimerase</fullName>
        <ecNumber evidence="3 7">5.1.3.13</ecNumber>
    </recommendedName>
    <alternativeName>
        <fullName evidence="7">Thymidine diphospho-4-keto-rhamnose 3,5-epimerase</fullName>
    </alternativeName>
</protein>
<dbReference type="Pfam" id="PF00908">
    <property type="entry name" value="dTDP_sugar_isom"/>
    <property type="match status" value="1"/>
</dbReference>
<name>A0A5M6ZDV8_9PROT</name>
<accession>A0A5M6ZDV8</accession>
<evidence type="ECO:0000256" key="6">
    <source>
        <dbReference type="PIRSR" id="PIRSR600888-3"/>
    </source>
</evidence>
<dbReference type="Proteomes" id="UP000325122">
    <property type="component" value="Unassembled WGS sequence"/>
</dbReference>
<evidence type="ECO:0000256" key="3">
    <source>
        <dbReference type="ARBA" id="ARBA00012098"/>
    </source>
</evidence>
<dbReference type="GO" id="GO:0008830">
    <property type="term" value="F:dTDP-4-dehydrorhamnose 3,5-epimerase activity"/>
    <property type="evidence" value="ECO:0007669"/>
    <property type="project" value="UniProtKB-UniRule"/>
</dbReference>
<feature type="site" description="Participates in a stacking interaction with the thymidine ring of dTDP-4-oxo-6-deoxyglucose" evidence="6">
    <location>
        <position position="138"/>
    </location>
</feature>
<sequence>MDIEPLELDGLCLIRPARHGDARGWFEEAWSAPRLRAAGLDLAFEQDNLSYSVAAGTLRGLHFQAPPAAQGKLVSVITGAVLDVAVDVRSGSPTQGRHVAVRLSEDDPARLWVPEGFLHGFVTLAPHTRVAYKVTRAYNAEHDRCVAWNDPDLAIDWGVSAPVLSGKDARAPRLRDLPVPFPPGWRGKA</sequence>
<keyword evidence="9" id="KW-1185">Reference proteome</keyword>
<dbReference type="EMBL" id="VWOJ01000003">
    <property type="protein sequence ID" value="KAA5802410.1"/>
    <property type="molecule type" value="Genomic_DNA"/>
</dbReference>
<evidence type="ECO:0000256" key="7">
    <source>
        <dbReference type="RuleBase" id="RU364069"/>
    </source>
</evidence>
<feature type="active site" description="Proton acceptor" evidence="5">
    <location>
        <position position="62"/>
    </location>
</feature>
<evidence type="ECO:0000313" key="9">
    <source>
        <dbReference type="Proteomes" id="UP000325122"/>
    </source>
</evidence>
<dbReference type="PANTHER" id="PTHR21047">
    <property type="entry name" value="DTDP-6-DEOXY-D-GLUCOSE-3,5 EPIMERASE"/>
    <property type="match status" value="1"/>
</dbReference>
<reference evidence="8 9" key="1">
    <citation type="submission" date="2019-09" db="EMBL/GenBank/DDBJ databases">
        <authorList>
            <person name="Kevbrin V."/>
            <person name="Grouzdev D.S."/>
        </authorList>
    </citation>
    <scope>NUCLEOTIDE SEQUENCE [LARGE SCALE GENOMIC DNA]</scope>
    <source>
        <strain evidence="8 9">G-192</strain>
    </source>
</reference>
<dbReference type="Gene3D" id="2.60.120.10">
    <property type="entry name" value="Jelly Rolls"/>
    <property type="match status" value="1"/>
</dbReference>
<organism evidence="8 9">
    <name type="scientific">Alkalicaulis satelles</name>
    <dbReference type="NCBI Taxonomy" id="2609175"/>
    <lineage>
        <taxon>Bacteria</taxon>
        <taxon>Pseudomonadati</taxon>
        <taxon>Pseudomonadota</taxon>
        <taxon>Alphaproteobacteria</taxon>
        <taxon>Maricaulales</taxon>
        <taxon>Maricaulaceae</taxon>
        <taxon>Alkalicaulis</taxon>
    </lineage>
</organism>
<dbReference type="GO" id="GO:0005829">
    <property type="term" value="C:cytosol"/>
    <property type="evidence" value="ECO:0007669"/>
    <property type="project" value="TreeGrafter"/>
</dbReference>
<dbReference type="InterPro" id="IPR000888">
    <property type="entry name" value="RmlC-like"/>
</dbReference>
<evidence type="ECO:0000256" key="2">
    <source>
        <dbReference type="ARBA" id="ARBA00001997"/>
    </source>
</evidence>
<comment type="similarity">
    <text evidence="7">Belongs to the dTDP-4-dehydrorhamnose 3,5-epimerase family.</text>
</comment>
<dbReference type="PANTHER" id="PTHR21047:SF2">
    <property type="entry name" value="THYMIDINE DIPHOSPHO-4-KETO-RHAMNOSE 3,5-EPIMERASE"/>
    <property type="match status" value="1"/>
</dbReference>
<evidence type="ECO:0000256" key="5">
    <source>
        <dbReference type="PIRSR" id="PIRSR600888-1"/>
    </source>
</evidence>
<evidence type="ECO:0000256" key="4">
    <source>
        <dbReference type="ARBA" id="ARBA00019595"/>
    </source>
</evidence>
<dbReference type="UniPathway" id="UPA00124"/>
<dbReference type="CDD" id="cd00438">
    <property type="entry name" value="cupin_RmlC"/>
    <property type="match status" value="1"/>
</dbReference>
<dbReference type="SUPFAM" id="SSF51182">
    <property type="entry name" value="RmlC-like cupins"/>
    <property type="match status" value="1"/>
</dbReference>
<dbReference type="GO" id="GO:0019305">
    <property type="term" value="P:dTDP-rhamnose biosynthetic process"/>
    <property type="evidence" value="ECO:0007669"/>
    <property type="project" value="UniProtKB-UniRule"/>
</dbReference>
<dbReference type="InterPro" id="IPR014710">
    <property type="entry name" value="RmlC-like_jellyroll"/>
</dbReference>